<accession>A0A0A9FL17</accession>
<organism evidence="1">
    <name type="scientific">Arundo donax</name>
    <name type="common">Giant reed</name>
    <name type="synonym">Donax arundinaceus</name>
    <dbReference type="NCBI Taxonomy" id="35708"/>
    <lineage>
        <taxon>Eukaryota</taxon>
        <taxon>Viridiplantae</taxon>
        <taxon>Streptophyta</taxon>
        <taxon>Embryophyta</taxon>
        <taxon>Tracheophyta</taxon>
        <taxon>Spermatophyta</taxon>
        <taxon>Magnoliopsida</taxon>
        <taxon>Liliopsida</taxon>
        <taxon>Poales</taxon>
        <taxon>Poaceae</taxon>
        <taxon>PACMAD clade</taxon>
        <taxon>Arundinoideae</taxon>
        <taxon>Arundineae</taxon>
        <taxon>Arundo</taxon>
    </lineage>
</organism>
<reference evidence="1" key="2">
    <citation type="journal article" date="2015" name="Data Brief">
        <title>Shoot transcriptome of the giant reed, Arundo donax.</title>
        <authorList>
            <person name="Barrero R.A."/>
            <person name="Guerrero F.D."/>
            <person name="Moolhuijzen P."/>
            <person name="Goolsby J.A."/>
            <person name="Tidwell J."/>
            <person name="Bellgard S.E."/>
            <person name="Bellgard M.I."/>
        </authorList>
    </citation>
    <scope>NUCLEOTIDE SEQUENCE</scope>
    <source>
        <tissue evidence="1">Shoot tissue taken approximately 20 cm above the soil surface</tissue>
    </source>
</reference>
<name>A0A0A9FL17_ARUDO</name>
<protein>
    <submittedName>
        <fullName evidence="1">Uncharacterized protein</fullName>
    </submittedName>
</protein>
<dbReference type="EMBL" id="GBRH01187065">
    <property type="protein sequence ID" value="JAE10831.1"/>
    <property type="molecule type" value="Transcribed_RNA"/>
</dbReference>
<reference evidence="1" key="1">
    <citation type="submission" date="2014-09" db="EMBL/GenBank/DDBJ databases">
        <authorList>
            <person name="Magalhaes I.L.F."/>
            <person name="Oliveira U."/>
            <person name="Santos F.R."/>
            <person name="Vidigal T.H.D.A."/>
            <person name="Brescovit A.D."/>
            <person name="Santos A.J."/>
        </authorList>
    </citation>
    <scope>NUCLEOTIDE SEQUENCE</scope>
    <source>
        <tissue evidence="1">Shoot tissue taken approximately 20 cm above the soil surface</tissue>
    </source>
</reference>
<proteinExistence type="predicted"/>
<dbReference type="AlphaFoldDB" id="A0A0A9FL17"/>
<evidence type="ECO:0000313" key="1">
    <source>
        <dbReference type="EMBL" id="JAE10831.1"/>
    </source>
</evidence>
<sequence>MTIYLVIAMKFRVLLERRSAKLLAVEMIWKPINEGKREKGNKMKQRLDQEEES</sequence>